<keyword evidence="2" id="KW-0805">Transcription regulation</keyword>
<evidence type="ECO:0000313" key="8">
    <source>
        <dbReference type="EMBL" id="QQX24842.1"/>
    </source>
</evidence>
<reference evidence="8 10" key="2">
    <citation type="submission" date="2020-12" db="EMBL/GenBank/DDBJ databases">
        <title>Taxonomic evaluation of the Bacillus sporothermodurans group of bacteria based on whole genome sequences.</title>
        <authorList>
            <person name="Fiedler G."/>
            <person name="Herbstmann A.-D."/>
            <person name="Doll E."/>
            <person name="Wenning M."/>
            <person name="Brinks E."/>
            <person name="Kabisch J."/>
            <person name="Breitenwieser F."/>
            <person name="Lappann M."/>
            <person name="Boehnlein C."/>
            <person name="Franz C."/>
        </authorList>
    </citation>
    <scope>NUCLEOTIDE SEQUENCE [LARGE SCALE GENOMIC DNA]</scope>
    <source>
        <strain evidence="8 10">DSM 10599</strain>
    </source>
</reference>
<dbReference type="Proteomes" id="UP000595512">
    <property type="component" value="Chromosome"/>
</dbReference>
<dbReference type="InterPro" id="IPR009057">
    <property type="entry name" value="Homeodomain-like_sf"/>
</dbReference>
<dbReference type="SUPFAM" id="SSF48498">
    <property type="entry name" value="Tetracyclin repressor-like, C-terminal domain"/>
    <property type="match status" value="1"/>
</dbReference>
<dbReference type="STRING" id="46224.B4102_3923"/>
<dbReference type="SUPFAM" id="SSF46689">
    <property type="entry name" value="Homeodomain-like"/>
    <property type="match status" value="1"/>
</dbReference>
<accession>A0A150KKB7</accession>
<name>A0A150KKB7_9BACI</name>
<evidence type="ECO:0000313" key="9">
    <source>
        <dbReference type="Proteomes" id="UP000075666"/>
    </source>
</evidence>
<dbReference type="Pfam" id="PF00440">
    <property type="entry name" value="TetR_N"/>
    <property type="match status" value="1"/>
</dbReference>
<proteinExistence type="predicted"/>
<evidence type="ECO:0000256" key="2">
    <source>
        <dbReference type="ARBA" id="ARBA00023015"/>
    </source>
</evidence>
<feature type="domain" description="HTH tetR-type" evidence="6">
    <location>
        <begin position="8"/>
        <end position="68"/>
    </location>
</feature>
<dbReference type="PANTHER" id="PTHR43479:SF11">
    <property type="entry name" value="ACREF_ENVCD OPERON REPRESSOR-RELATED"/>
    <property type="match status" value="1"/>
</dbReference>
<sequence>MPKKVDLVERRNQIAEATWQVILKKGIDKASIQNIAAEAKMSVGLIQHNFSSKDELIHYAMKLVLDRMEERAKDRSNAFAGTKEEALRSLMKFLIPISHEEVMEARVWIAFLGNSFSDPKLLELRQKMDSYSRKMMTIIVKLMEELGYLHKKNDQDLEIEILYAFIDGVVIHALQSPERYSDEKLDQLIEYYLKGRKEKKTDG</sequence>
<evidence type="ECO:0000313" key="10">
    <source>
        <dbReference type="Proteomes" id="UP000595512"/>
    </source>
</evidence>
<keyword evidence="9" id="KW-1185">Reference proteome</keyword>
<evidence type="ECO:0000313" key="7">
    <source>
        <dbReference type="EMBL" id="KYC89916.1"/>
    </source>
</evidence>
<dbReference type="InterPro" id="IPR001647">
    <property type="entry name" value="HTH_TetR"/>
</dbReference>
<evidence type="ECO:0000256" key="3">
    <source>
        <dbReference type="ARBA" id="ARBA00023125"/>
    </source>
</evidence>
<dbReference type="GO" id="GO:0003677">
    <property type="term" value="F:DNA binding"/>
    <property type="evidence" value="ECO:0007669"/>
    <property type="project" value="UniProtKB-UniRule"/>
</dbReference>
<dbReference type="RefSeq" id="WP_066235586.1">
    <property type="nucleotide sequence ID" value="NZ_CP066701.1"/>
</dbReference>
<dbReference type="EMBL" id="LQYN01000129">
    <property type="protein sequence ID" value="KYC89916.1"/>
    <property type="molecule type" value="Genomic_DNA"/>
</dbReference>
<dbReference type="AlphaFoldDB" id="A0A150KKB7"/>
<dbReference type="PATRIC" id="fig|46224.3.peg.1066"/>
<dbReference type="InterPro" id="IPR050624">
    <property type="entry name" value="HTH-type_Tx_Regulator"/>
</dbReference>
<dbReference type="KEGG" id="hspo:JGZ69_19205"/>
<reference evidence="7 9" key="1">
    <citation type="submission" date="2016-01" db="EMBL/GenBank/DDBJ databases">
        <title>Genome Sequences of Twelve Sporeforming Bacillus Species Isolated from Foods.</title>
        <authorList>
            <person name="Berendsen E.M."/>
            <person name="Wells-Bennik M.H."/>
            <person name="Krawcyk A.O."/>
            <person name="De Jong A."/>
            <person name="Holsappel S."/>
            <person name="Eijlander R.T."/>
            <person name="Kuipers O.P."/>
        </authorList>
    </citation>
    <scope>NUCLEOTIDE SEQUENCE [LARGE SCALE GENOMIC DNA]</scope>
    <source>
        <strain evidence="7 9">B4102</strain>
    </source>
</reference>
<dbReference type="InterPro" id="IPR039538">
    <property type="entry name" value="BetI_C"/>
</dbReference>
<organism evidence="7 9">
    <name type="scientific">Heyndrickxia sporothermodurans</name>
    <dbReference type="NCBI Taxonomy" id="46224"/>
    <lineage>
        <taxon>Bacteria</taxon>
        <taxon>Bacillati</taxon>
        <taxon>Bacillota</taxon>
        <taxon>Bacilli</taxon>
        <taxon>Bacillales</taxon>
        <taxon>Bacillaceae</taxon>
        <taxon>Heyndrickxia</taxon>
    </lineage>
</organism>
<evidence type="ECO:0000259" key="6">
    <source>
        <dbReference type="PROSITE" id="PS50977"/>
    </source>
</evidence>
<evidence type="ECO:0000256" key="5">
    <source>
        <dbReference type="PROSITE-ProRule" id="PRU00335"/>
    </source>
</evidence>
<dbReference type="PANTHER" id="PTHR43479">
    <property type="entry name" value="ACREF/ENVCD OPERON REPRESSOR-RELATED"/>
    <property type="match status" value="1"/>
</dbReference>
<dbReference type="PROSITE" id="PS50977">
    <property type="entry name" value="HTH_TETR_2"/>
    <property type="match status" value="1"/>
</dbReference>
<feature type="DNA-binding region" description="H-T-H motif" evidence="5">
    <location>
        <begin position="31"/>
        <end position="50"/>
    </location>
</feature>
<gene>
    <name evidence="7" type="ORF">B4102_3923</name>
    <name evidence="8" type="ORF">JGZ69_19205</name>
</gene>
<keyword evidence="1" id="KW-0678">Repressor</keyword>
<keyword evidence="3 5" id="KW-0238">DNA-binding</keyword>
<dbReference type="EMBL" id="CP066701">
    <property type="protein sequence ID" value="QQX24842.1"/>
    <property type="molecule type" value="Genomic_DNA"/>
</dbReference>
<dbReference type="OrthoDB" id="9816296at2"/>
<evidence type="ECO:0000256" key="1">
    <source>
        <dbReference type="ARBA" id="ARBA00022491"/>
    </source>
</evidence>
<evidence type="ECO:0000256" key="4">
    <source>
        <dbReference type="ARBA" id="ARBA00023163"/>
    </source>
</evidence>
<dbReference type="Pfam" id="PF13977">
    <property type="entry name" value="TetR_C_6"/>
    <property type="match status" value="1"/>
</dbReference>
<protein>
    <submittedName>
        <fullName evidence="8">TetR family transcriptional regulator C-terminal domain-containing protein</fullName>
    </submittedName>
</protein>
<dbReference type="InterPro" id="IPR036271">
    <property type="entry name" value="Tet_transcr_reg_TetR-rel_C_sf"/>
</dbReference>
<dbReference type="Proteomes" id="UP000075666">
    <property type="component" value="Unassembled WGS sequence"/>
</dbReference>
<dbReference type="Gene3D" id="1.10.357.10">
    <property type="entry name" value="Tetracycline Repressor, domain 2"/>
    <property type="match status" value="1"/>
</dbReference>
<keyword evidence="4" id="KW-0804">Transcription</keyword>